<dbReference type="RefSeq" id="WP_271429235.1">
    <property type="nucleotide sequence ID" value="NZ_JAQIPB010000008.1"/>
</dbReference>
<dbReference type="InterPro" id="IPR001310">
    <property type="entry name" value="Histidine_triad_HIT"/>
</dbReference>
<organism evidence="5 6">
    <name type="scientific">Xenophilus arseniciresistens</name>
    <dbReference type="NCBI Taxonomy" id="1283306"/>
    <lineage>
        <taxon>Bacteria</taxon>
        <taxon>Pseudomonadati</taxon>
        <taxon>Pseudomonadota</taxon>
        <taxon>Betaproteobacteria</taxon>
        <taxon>Burkholderiales</taxon>
        <taxon>Comamonadaceae</taxon>
        <taxon>Xenophilus</taxon>
    </lineage>
</organism>
<dbReference type="CDD" id="cd01277">
    <property type="entry name" value="HINT_subgroup"/>
    <property type="match status" value="1"/>
</dbReference>
<dbReference type="Proteomes" id="UP001212602">
    <property type="component" value="Unassembled WGS sequence"/>
</dbReference>
<feature type="domain" description="HIT" evidence="4">
    <location>
        <begin position="14"/>
        <end position="121"/>
    </location>
</feature>
<protein>
    <submittedName>
        <fullName evidence="5">HIT family protein</fullName>
    </submittedName>
</protein>
<evidence type="ECO:0000313" key="5">
    <source>
        <dbReference type="EMBL" id="MDA7417997.1"/>
    </source>
</evidence>
<comment type="caution">
    <text evidence="5">The sequence shown here is derived from an EMBL/GenBank/DDBJ whole genome shotgun (WGS) entry which is preliminary data.</text>
</comment>
<evidence type="ECO:0000259" key="4">
    <source>
        <dbReference type="PROSITE" id="PS51084"/>
    </source>
</evidence>
<sequence>MPLFVDNSPPGQCIFCKLVAGEIPAARVYEDALTLAFMDIGQVNPGHVLVATKRHAATVLDLSPEEAAAVMHTAQRVARAAEQAFAPDGLMLAQFNGRAAGQTVFHYHMHVVPRHDDDGLGLSWRRQDPGAEALQGYAARLREALAAPPAGTA</sequence>
<dbReference type="Pfam" id="PF01230">
    <property type="entry name" value="HIT"/>
    <property type="match status" value="1"/>
</dbReference>
<gene>
    <name evidence="5" type="ORF">PGB34_16660</name>
</gene>
<dbReference type="GO" id="GO:0003824">
    <property type="term" value="F:catalytic activity"/>
    <property type="evidence" value="ECO:0007669"/>
    <property type="project" value="InterPro"/>
</dbReference>
<dbReference type="InterPro" id="IPR011146">
    <property type="entry name" value="HIT-like"/>
</dbReference>
<dbReference type="GO" id="GO:0009117">
    <property type="term" value="P:nucleotide metabolic process"/>
    <property type="evidence" value="ECO:0007669"/>
    <property type="project" value="TreeGrafter"/>
</dbReference>
<dbReference type="Gene3D" id="3.30.428.10">
    <property type="entry name" value="HIT-like"/>
    <property type="match status" value="1"/>
</dbReference>
<evidence type="ECO:0000256" key="1">
    <source>
        <dbReference type="PIRSR" id="PIRSR601310-1"/>
    </source>
</evidence>
<dbReference type="PRINTS" id="PR00332">
    <property type="entry name" value="HISTRIAD"/>
</dbReference>
<name>A0AAE3T229_9BURK</name>
<dbReference type="InterPro" id="IPR039384">
    <property type="entry name" value="HINT"/>
</dbReference>
<dbReference type="PROSITE" id="PS51084">
    <property type="entry name" value="HIT_2"/>
    <property type="match status" value="1"/>
</dbReference>
<evidence type="ECO:0000313" key="6">
    <source>
        <dbReference type="Proteomes" id="UP001212602"/>
    </source>
</evidence>
<dbReference type="PANTHER" id="PTHR46648:SF1">
    <property type="entry name" value="ADENOSINE 5'-MONOPHOSPHORAMIDASE HNT1"/>
    <property type="match status" value="1"/>
</dbReference>
<proteinExistence type="predicted"/>
<evidence type="ECO:0000256" key="3">
    <source>
        <dbReference type="PROSITE-ProRule" id="PRU00464"/>
    </source>
</evidence>
<dbReference type="EMBL" id="JAQIPB010000008">
    <property type="protein sequence ID" value="MDA7417997.1"/>
    <property type="molecule type" value="Genomic_DNA"/>
</dbReference>
<dbReference type="PANTHER" id="PTHR46648">
    <property type="entry name" value="HIT FAMILY PROTEIN 1"/>
    <property type="match status" value="1"/>
</dbReference>
<evidence type="ECO:0000256" key="2">
    <source>
        <dbReference type="PIRSR" id="PIRSR601310-3"/>
    </source>
</evidence>
<dbReference type="InterPro" id="IPR036265">
    <property type="entry name" value="HIT-like_sf"/>
</dbReference>
<dbReference type="SUPFAM" id="SSF54197">
    <property type="entry name" value="HIT-like"/>
    <property type="match status" value="1"/>
</dbReference>
<feature type="active site" description="Tele-AMP-histidine intermediate" evidence="1">
    <location>
        <position position="108"/>
    </location>
</feature>
<keyword evidence="6" id="KW-1185">Reference proteome</keyword>
<reference evidence="5" key="1">
    <citation type="submission" date="2023-01" db="EMBL/GenBank/DDBJ databases">
        <title>Xenophilus mangrovi sp. nov., isolated from soil of Mangrove nature reserve.</title>
        <authorList>
            <person name="Xu S."/>
            <person name="Liu Z."/>
            <person name="Xu Y."/>
        </authorList>
    </citation>
    <scope>NUCLEOTIDE SEQUENCE</scope>
    <source>
        <strain evidence="5">YW8</strain>
    </source>
</reference>
<feature type="short sequence motif" description="Histidine triad motif" evidence="2 3">
    <location>
        <begin position="106"/>
        <end position="110"/>
    </location>
</feature>
<accession>A0AAE3T229</accession>
<dbReference type="AlphaFoldDB" id="A0AAE3T229"/>